<proteinExistence type="predicted"/>
<protein>
    <recommendedName>
        <fullName evidence="1">Methyltransferase small domain-containing protein</fullName>
    </recommendedName>
</protein>
<dbReference type="CDD" id="cd02440">
    <property type="entry name" value="AdoMet_MTases"/>
    <property type="match status" value="1"/>
</dbReference>
<comment type="caution">
    <text evidence="2">The sequence shown here is derived from an EMBL/GenBank/DDBJ whole genome shotgun (WGS) entry which is preliminary data.</text>
</comment>
<dbReference type="Gene3D" id="3.40.50.150">
    <property type="entry name" value="Vaccinia Virus protein VP39"/>
    <property type="match status" value="1"/>
</dbReference>
<dbReference type="GO" id="GO:0003676">
    <property type="term" value="F:nucleic acid binding"/>
    <property type="evidence" value="ECO:0007669"/>
    <property type="project" value="InterPro"/>
</dbReference>
<dbReference type="Pfam" id="PF05175">
    <property type="entry name" value="MTS"/>
    <property type="match status" value="1"/>
</dbReference>
<reference evidence="2" key="1">
    <citation type="journal article" date="2015" name="Nature">
        <title>Complex archaea that bridge the gap between prokaryotes and eukaryotes.</title>
        <authorList>
            <person name="Spang A."/>
            <person name="Saw J.H."/>
            <person name="Jorgensen S.L."/>
            <person name="Zaremba-Niedzwiedzka K."/>
            <person name="Martijn J."/>
            <person name="Lind A.E."/>
            <person name="van Eijk R."/>
            <person name="Schleper C."/>
            <person name="Guy L."/>
            <person name="Ettema T.J."/>
        </authorList>
    </citation>
    <scope>NUCLEOTIDE SEQUENCE</scope>
</reference>
<sequence>MIIQSGNKRKLLDFYPTPIELCRTFLLEVLPDYKVDGRESFVLDPGAGTGVWGDALVEIDDNVNITGIEIDSKLFCNPNYNRWIVNDFISPDNYHLLHKYDLVIGNPPFYVARQFIEKSYGLLRDGGVMSFLLRLSFLESITRYNRFWPFYTPKYIYVSTRRVSFTGNKKSNSTAYMLPVWIKGFKGEPTLRWFHWDYE</sequence>
<organism evidence="2">
    <name type="scientific">marine sediment metagenome</name>
    <dbReference type="NCBI Taxonomy" id="412755"/>
    <lineage>
        <taxon>unclassified sequences</taxon>
        <taxon>metagenomes</taxon>
        <taxon>ecological metagenomes</taxon>
    </lineage>
</organism>
<dbReference type="GO" id="GO:0032259">
    <property type="term" value="P:methylation"/>
    <property type="evidence" value="ECO:0007669"/>
    <property type="project" value="InterPro"/>
</dbReference>
<dbReference type="SUPFAM" id="SSF53335">
    <property type="entry name" value="S-adenosyl-L-methionine-dependent methyltransferases"/>
    <property type="match status" value="1"/>
</dbReference>
<evidence type="ECO:0000313" key="2">
    <source>
        <dbReference type="EMBL" id="KKM93418.1"/>
    </source>
</evidence>
<name>A0A0F9LJ46_9ZZZZ</name>
<dbReference type="PROSITE" id="PS00092">
    <property type="entry name" value="N6_MTASE"/>
    <property type="match status" value="1"/>
</dbReference>
<dbReference type="InterPro" id="IPR007848">
    <property type="entry name" value="Small_mtfrase_dom"/>
</dbReference>
<feature type="domain" description="Methyltransferase small" evidence="1">
    <location>
        <begin position="24"/>
        <end position="131"/>
    </location>
</feature>
<dbReference type="EMBL" id="LAZR01006266">
    <property type="protein sequence ID" value="KKM93418.1"/>
    <property type="molecule type" value="Genomic_DNA"/>
</dbReference>
<gene>
    <name evidence="2" type="ORF">LCGC14_1208500</name>
</gene>
<evidence type="ECO:0000259" key="1">
    <source>
        <dbReference type="Pfam" id="PF05175"/>
    </source>
</evidence>
<dbReference type="GO" id="GO:0008757">
    <property type="term" value="F:S-adenosylmethionine-dependent methyltransferase activity"/>
    <property type="evidence" value="ECO:0007669"/>
    <property type="project" value="UniProtKB-ARBA"/>
</dbReference>
<dbReference type="InterPro" id="IPR029063">
    <property type="entry name" value="SAM-dependent_MTases_sf"/>
</dbReference>
<dbReference type="AlphaFoldDB" id="A0A0F9LJ46"/>
<accession>A0A0F9LJ46</accession>
<dbReference type="InterPro" id="IPR002052">
    <property type="entry name" value="DNA_methylase_N6_adenine_CS"/>
</dbReference>